<dbReference type="GO" id="GO:0003677">
    <property type="term" value="F:DNA binding"/>
    <property type="evidence" value="ECO:0007669"/>
    <property type="project" value="UniProtKB-KW"/>
</dbReference>
<evidence type="ECO:0000313" key="5">
    <source>
        <dbReference type="EMBL" id="MBD2871886.1"/>
    </source>
</evidence>
<evidence type="ECO:0000256" key="4">
    <source>
        <dbReference type="ARBA" id="ARBA00023163"/>
    </source>
</evidence>
<dbReference type="InterPro" id="IPR005650">
    <property type="entry name" value="BlaI_family"/>
</dbReference>
<dbReference type="Gene3D" id="1.10.10.10">
    <property type="entry name" value="Winged helix-like DNA-binding domain superfamily/Winged helix DNA-binding domain"/>
    <property type="match status" value="1"/>
</dbReference>
<dbReference type="GO" id="GO:0045892">
    <property type="term" value="P:negative regulation of DNA-templated transcription"/>
    <property type="evidence" value="ECO:0007669"/>
    <property type="project" value="InterPro"/>
</dbReference>
<dbReference type="InterPro" id="IPR036390">
    <property type="entry name" value="WH_DNA-bd_sf"/>
</dbReference>
<evidence type="ECO:0000256" key="1">
    <source>
        <dbReference type="ARBA" id="ARBA00011046"/>
    </source>
</evidence>
<accession>A0A927CU34</accession>
<keyword evidence="2" id="KW-0805">Transcription regulation</keyword>
<protein>
    <submittedName>
        <fullName evidence="5">BlaI/MecI/CopY family transcriptional regulator</fullName>
    </submittedName>
</protein>
<comment type="caution">
    <text evidence="5">The sequence shown here is derived from an EMBL/GenBank/DDBJ whole genome shotgun (WGS) entry which is preliminary data.</text>
</comment>
<gene>
    <name evidence="5" type="ORF">IDH41_25225</name>
</gene>
<keyword evidence="3" id="KW-0238">DNA-binding</keyword>
<dbReference type="Gene3D" id="1.10.4040.10">
    <property type="entry name" value="Penicillinase repressor domain"/>
    <property type="match status" value="1"/>
</dbReference>
<dbReference type="EMBL" id="JACXIY010000037">
    <property type="protein sequence ID" value="MBD2871886.1"/>
    <property type="molecule type" value="Genomic_DNA"/>
</dbReference>
<keyword evidence="4" id="KW-0804">Transcription</keyword>
<dbReference type="Pfam" id="PF03965">
    <property type="entry name" value="Penicillinase_R"/>
    <property type="match status" value="1"/>
</dbReference>
<dbReference type="InterPro" id="IPR036388">
    <property type="entry name" value="WH-like_DNA-bd_sf"/>
</dbReference>
<comment type="similarity">
    <text evidence="1">Belongs to the BlaI transcriptional regulatory family.</text>
</comment>
<proteinExistence type="inferred from homology"/>
<dbReference type="Proteomes" id="UP000632125">
    <property type="component" value="Unassembled WGS sequence"/>
</dbReference>
<evidence type="ECO:0000256" key="2">
    <source>
        <dbReference type="ARBA" id="ARBA00023015"/>
    </source>
</evidence>
<evidence type="ECO:0000256" key="3">
    <source>
        <dbReference type="ARBA" id="ARBA00023125"/>
    </source>
</evidence>
<name>A0A927CU34_9BACL</name>
<organism evidence="5 6">
    <name type="scientific">Paenibacillus arenilitoris</name>
    <dbReference type="NCBI Taxonomy" id="2772299"/>
    <lineage>
        <taxon>Bacteria</taxon>
        <taxon>Bacillati</taxon>
        <taxon>Bacillota</taxon>
        <taxon>Bacilli</taxon>
        <taxon>Bacillales</taxon>
        <taxon>Paenibacillaceae</taxon>
        <taxon>Paenibacillus</taxon>
    </lineage>
</organism>
<sequence>MAKISEAEREIMEIIWKHAHPMTTADILQVLPEGKWKQSTVITFLARLMEKGVVKATRIGKANQYQACMTESAYRAMETKQFIQDVHRGSVSGLISALCDTGELNKEDIEELIKRLRE</sequence>
<keyword evidence="6" id="KW-1185">Reference proteome</keyword>
<dbReference type="PIRSF" id="PIRSF019455">
    <property type="entry name" value="CopR_AtkY"/>
    <property type="match status" value="1"/>
</dbReference>
<dbReference type="RefSeq" id="WP_190866082.1">
    <property type="nucleotide sequence ID" value="NZ_JACXIY010000037.1"/>
</dbReference>
<evidence type="ECO:0000313" key="6">
    <source>
        <dbReference type="Proteomes" id="UP000632125"/>
    </source>
</evidence>
<dbReference type="AlphaFoldDB" id="A0A927CU34"/>
<reference evidence="5" key="1">
    <citation type="submission" date="2020-09" db="EMBL/GenBank/DDBJ databases">
        <title>A novel bacterium of genus Paenibacillus, isolated from South China Sea.</title>
        <authorList>
            <person name="Huang H."/>
            <person name="Mo K."/>
            <person name="Hu Y."/>
        </authorList>
    </citation>
    <scope>NUCLEOTIDE SEQUENCE</scope>
    <source>
        <strain evidence="5">IB182493</strain>
    </source>
</reference>
<dbReference type="SUPFAM" id="SSF46785">
    <property type="entry name" value="Winged helix' DNA-binding domain"/>
    <property type="match status" value="1"/>
</dbReference>